<evidence type="ECO:0000256" key="5">
    <source>
        <dbReference type="ARBA" id="ARBA00022771"/>
    </source>
</evidence>
<dbReference type="GO" id="GO:0000981">
    <property type="term" value="F:DNA-binding transcription factor activity, RNA polymerase II-specific"/>
    <property type="evidence" value="ECO:0007669"/>
    <property type="project" value="TreeGrafter"/>
</dbReference>
<dbReference type="Proteomes" id="UP000694580">
    <property type="component" value="Chromosome 4"/>
</dbReference>
<reference evidence="14 15" key="1">
    <citation type="submission" date="2020-06" db="EMBL/GenBank/DDBJ databases">
        <authorList>
            <consortium name="Wellcome Sanger Institute Data Sharing"/>
        </authorList>
    </citation>
    <scope>NUCLEOTIDE SEQUENCE [LARGE SCALE GENOMIC DNA]</scope>
</reference>
<evidence type="ECO:0000256" key="2">
    <source>
        <dbReference type="ARBA" id="ARBA00006991"/>
    </source>
</evidence>
<evidence type="ECO:0000256" key="6">
    <source>
        <dbReference type="ARBA" id="ARBA00022833"/>
    </source>
</evidence>
<evidence type="ECO:0000313" key="14">
    <source>
        <dbReference type="Ensembl" id="ENSDCDP00010012027.1"/>
    </source>
</evidence>
<dbReference type="InterPro" id="IPR036236">
    <property type="entry name" value="Znf_C2H2_sf"/>
</dbReference>
<name>A0AAY4AT81_9TELE</name>
<evidence type="ECO:0000259" key="13">
    <source>
        <dbReference type="PROSITE" id="PS50157"/>
    </source>
</evidence>
<feature type="domain" description="C2H2-type" evidence="13">
    <location>
        <begin position="594"/>
        <end position="621"/>
    </location>
</feature>
<evidence type="ECO:0000256" key="8">
    <source>
        <dbReference type="ARBA" id="ARBA00023125"/>
    </source>
</evidence>
<evidence type="ECO:0000256" key="3">
    <source>
        <dbReference type="ARBA" id="ARBA00022723"/>
    </source>
</evidence>
<proteinExistence type="inferred from homology"/>
<keyword evidence="3" id="KW-0479">Metal-binding</keyword>
<dbReference type="FunFam" id="3.30.160.60:FF:001156">
    <property type="entry name" value="Zinc finger protein 407"/>
    <property type="match status" value="1"/>
</dbReference>
<feature type="compositionally biased region" description="Basic residues" evidence="12">
    <location>
        <begin position="501"/>
        <end position="512"/>
    </location>
</feature>
<dbReference type="PANTHER" id="PTHR24408:SF64">
    <property type="entry name" value="LINKING IMMUNITY AND METABOLISM-RELATED"/>
    <property type="match status" value="1"/>
</dbReference>
<evidence type="ECO:0000256" key="10">
    <source>
        <dbReference type="ARBA" id="ARBA00023242"/>
    </source>
</evidence>
<feature type="domain" description="C2H2-type" evidence="13">
    <location>
        <begin position="566"/>
        <end position="593"/>
    </location>
</feature>
<feature type="region of interest" description="Disordered" evidence="12">
    <location>
        <begin position="670"/>
        <end position="706"/>
    </location>
</feature>
<dbReference type="PROSITE" id="PS00028">
    <property type="entry name" value="ZINC_FINGER_C2H2_1"/>
    <property type="match status" value="3"/>
</dbReference>
<dbReference type="PROSITE" id="PS50157">
    <property type="entry name" value="ZINC_FINGER_C2H2_2"/>
    <property type="match status" value="4"/>
</dbReference>
<feature type="domain" description="C2H2-type" evidence="13">
    <location>
        <begin position="622"/>
        <end position="650"/>
    </location>
</feature>
<keyword evidence="10" id="KW-0539">Nucleus</keyword>
<keyword evidence="4" id="KW-0677">Repeat</keyword>
<keyword evidence="7" id="KW-0805">Transcription regulation</keyword>
<keyword evidence="9" id="KW-0804">Transcription</keyword>
<accession>A0AAY4AT81</accession>
<dbReference type="AlphaFoldDB" id="A0AAY4AT81"/>
<dbReference type="GO" id="GO:0008270">
    <property type="term" value="F:zinc ion binding"/>
    <property type="evidence" value="ECO:0007669"/>
    <property type="project" value="UniProtKB-KW"/>
</dbReference>
<evidence type="ECO:0000256" key="1">
    <source>
        <dbReference type="ARBA" id="ARBA00004123"/>
    </source>
</evidence>
<dbReference type="GO" id="GO:0005634">
    <property type="term" value="C:nucleus"/>
    <property type="evidence" value="ECO:0007669"/>
    <property type="project" value="UniProtKB-SubCell"/>
</dbReference>
<keyword evidence="8" id="KW-0238">DNA-binding</keyword>
<feature type="domain" description="C2H2-type" evidence="13">
    <location>
        <begin position="538"/>
        <end position="565"/>
    </location>
</feature>
<feature type="region of interest" description="Disordered" evidence="12">
    <location>
        <begin position="277"/>
        <end position="297"/>
    </location>
</feature>
<keyword evidence="15" id="KW-1185">Reference proteome</keyword>
<dbReference type="Pfam" id="PF00096">
    <property type="entry name" value="zf-C2H2"/>
    <property type="match status" value="1"/>
</dbReference>
<dbReference type="InterPro" id="IPR013087">
    <property type="entry name" value="Znf_C2H2_type"/>
</dbReference>
<dbReference type="PANTHER" id="PTHR24408">
    <property type="entry name" value="ZINC FINGER PROTEIN"/>
    <property type="match status" value="1"/>
</dbReference>
<dbReference type="Ensembl" id="ENSDCDT00010012610.1">
    <property type="protein sequence ID" value="ENSDCDP00010012027.1"/>
    <property type="gene ID" value="ENSDCDG00010005363.1"/>
</dbReference>
<organism evidence="14 15">
    <name type="scientific">Denticeps clupeoides</name>
    <name type="common">denticle herring</name>
    <dbReference type="NCBI Taxonomy" id="299321"/>
    <lineage>
        <taxon>Eukaryota</taxon>
        <taxon>Metazoa</taxon>
        <taxon>Chordata</taxon>
        <taxon>Craniata</taxon>
        <taxon>Vertebrata</taxon>
        <taxon>Euteleostomi</taxon>
        <taxon>Actinopterygii</taxon>
        <taxon>Neopterygii</taxon>
        <taxon>Teleostei</taxon>
        <taxon>Clupei</taxon>
        <taxon>Clupeiformes</taxon>
        <taxon>Denticipitoidei</taxon>
        <taxon>Denticipitidae</taxon>
        <taxon>Denticeps</taxon>
    </lineage>
</organism>
<evidence type="ECO:0000256" key="11">
    <source>
        <dbReference type="PROSITE-ProRule" id="PRU00042"/>
    </source>
</evidence>
<comment type="similarity">
    <text evidence="2">Belongs to the krueppel C2H2-type zinc-finger protein family.</text>
</comment>
<evidence type="ECO:0000256" key="4">
    <source>
        <dbReference type="ARBA" id="ARBA00022737"/>
    </source>
</evidence>
<keyword evidence="5 11" id="KW-0863">Zinc-finger</keyword>
<evidence type="ECO:0000256" key="7">
    <source>
        <dbReference type="ARBA" id="ARBA00023015"/>
    </source>
</evidence>
<dbReference type="SMART" id="SM00355">
    <property type="entry name" value="ZnF_C2H2"/>
    <property type="match status" value="10"/>
</dbReference>
<dbReference type="Gene3D" id="3.30.160.60">
    <property type="entry name" value="Classic Zinc Finger"/>
    <property type="match status" value="5"/>
</dbReference>
<evidence type="ECO:0000256" key="9">
    <source>
        <dbReference type="ARBA" id="ARBA00023163"/>
    </source>
</evidence>
<gene>
    <name evidence="14" type="primary">si:dkey-154p10.3</name>
</gene>
<dbReference type="SUPFAM" id="SSF57667">
    <property type="entry name" value="beta-beta-alpha zinc fingers"/>
    <property type="match status" value="3"/>
</dbReference>
<reference evidence="14" key="3">
    <citation type="submission" date="2025-09" db="UniProtKB">
        <authorList>
            <consortium name="Ensembl"/>
        </authorList>
    </citation>
    <scope>IDENTIFICATION</scope>
</reference>
<comment type="subcellular location">
    <subcellularLocation>
        <location evidence="1">Nucleus</location>
    </subcellularLocation>
</comment>
<feature type="compositionally biased region" description="Basic and acidic residues" evidence="12">
    <location>
        <begin position="694"/>
        <end position="706"/>
    </location>
</feature>
<reference evidence="14" key="2">
    <citation type="submission" date="2025-08" db="UniProtKB">
        <authorList>
            <consortium name="Ensembl"/>
        </authorList>
    </citation>
    <scope>IDENTIFICATION</scope>
</reference>
<dbReference type="GeneTree" id="ENSGT00910000144592"/>
<evidence type="ECO:0000313" key="15">
    <source>
        <dbReference type="Proteomes" id="UP000694580"/>
    </source>
</evidence>
<dbReference type="FunFam" id="3.30.160.60:FF:000448">
    <property type="entry name" value="RE1-silencing transcription factor A"/>
    <property type="match status" value="1"/>
</dbReference>
<evidence type="ECO:0000256" key="12">
    <source>
        <dbReference type="SAM" id="MobiDB-lite"/>
    </source>
</evidence>
<protein>
    <recommendedName>
        <fullName evidence="13">C2H2-type domain-containing protein</fullName>
    </recommendedName>
</protein>
<feature type="region of interest" description="Disordered" evidence="12">
    <location>
        <begin position="501"/>
        <end position="520"/>
    </location>
</feature>
<dbReference type="GO" id="GO:0043565">
    <property type="term" value="F:sequence-specific DNA binding"/>
    <property type="evidence" value="ECO:0007669"/>
    <property type="project" value="TreeGrafter"/>
</dbReference>
<sequence>MWECGIVAARMRDIDDASASGTSAQRQTCVYTDKGHAWTSVDTMNFLKDVYQDIDPVMLQLPEGSVTSSLYCSAAEGLEAGVSSLVESFLVEVYRCKACQFTSSAKTTISTHVAHRHNLTSLFCLEKEDTSSSDLGLSVGDGNVDLQYGLDAVMHPGSKVGEDHMNDMGLERMPFLLPMYGIQQNVSPRSCDMGLGPTSEDSLQVAQTCEVTTLFEDEPAGDSEEETVFHLQDSSTDLPDPLSCQINLDANDEEMAQSAHLMTLGLCRISSNKILPAPPSSISDRRPNKSTALPEPSFLEATGRQKRPAKGTGKLSCMLCQVALPTRNLLDVHLKCHASGQDFQCPHCGWEAQEWPDMHTHWKGHAKKERARLHKCGVCRRKFQSARSRDVHKKKHKRCQRAQSMLRYSNTECDLHKQQQHHHQGGFKCLHCDFTDKTWKIVHKHILTNCKNIERTQEDVEPEAQSALNLNSQIQGKFRAVPYQECIRGVESRGWCHSKKSSSQKLHTRRGRGHEEREEPLLEEASSFKTTSVGWKEFCCTLCDRKFSSRLTMRRHMGIHQGDKPFECPHCHYRTRLKASLIQHLRVHTGEKPFKCSQCPYASIDRSSLRRHSRTHTQEKPYRCQYCPYSSIQKKSLDLHSRRHHTGEWFPCPLCPYTSPDRQLLLRHTNKHHGPGVAPGSRARAATSLSGRSGEARGRPKKRTGD</sequence>
<keyword evidence="6" id="KW-0862">Zinc</keyword>